<evidence type="ECO:0000313" key="3">
    <source>
        <dbReference type="Proteomes" id="UP000008837"/>
    </source>
</evidence>
<proteinExistence type="predicted"/>
<feature type="region of interest" description="Disordered" evidence="1">
    <location>
        <begin position="693"/>
        <end position="721"/>
    </location>
</feature>
<gene>
    <name evidence="2" type="ORF">MGL_2293</name>
</gene>
<name>A8Q320_MALGO</name>
<dbReference type="OrthoDB" id="5212574at2759"/>
<evidence type="ECO:0000256" key="1">
    <source>
        <dbReference type="SAM" id="MobiDB-lite"/>
    </source>
</evidence>
<dbReference type="KEGG" id="mgl:MGL_2293"/>
<dbReference type="Proteomes" id="UP000008837">
    <property type="component" value="Unassembled WGS sequence"/>
</dbReference>
<sequence>MANYQAFQYPDYRNGYRVLVAKGAGDGIVRRGPENLAPALSYMQASGAVDPHGLAQLKSLARSNGKVGSDARARLAELGYEVPYLKSTKPTKKRTSKTAAKTGAPTTVQASSGVRSDVVMPGSAPLRLGPGVHEPSQNARAAAMAAVPPTTYGMSSKTAATKGDVPPLKKLSATLPVNSVTLTVTSSKAPVKTSKGTRKSRTVASRPVDISPIPVPVAPTLTGASGMVPVPRAPLPVTGAPASLTRTTSPTYESRTTTQNALLASQRMMLEHDRNTQAQLGVMSLASPRPKPKTKKKKVPKSSTMSTLFATARATKTNDTAAVSQLFMPLYSAPFLGFKHRDSVTGNKIAGLIKGLGSSSKEKNVKTEVGQELDPLLRPTIEHSARPSAGPVVYPGMSSLADQNVARGTVHHPTMGYFVEQDVAPATNGSAGHHAYQTIHHGTPPATNQVAEQLAGYDVGPHISTNQLSVQPTVMPTAAVPSAMDPTAPVHPIHERIPTYEQALTSVSDPHARLARRISQLRLNRDLPDVPEMQPLESGMPSSSSQEVQDIPVAKEMRHGVRGHNQSLEPVWEYAGADPHVVPVAPTTAGMTTSVGRSDGLTHPMWTTHASSDEYNVVPPGVSSDAYKMATQSEPEAEPGVGVYWRGRPIEYSSSATPVGVPAPHAASETHNKHAMHELLHGRHIKENDEEALLSKKKHRSAHQQDSSTPIATDTPGHFHEGPMDHLLHTSVTGEDLHKSNGHTHNTEEAMQTSDAKPTLLHAHTSGVRIPSASQLKAQQLVPVNELAPVTVPAVTTQASSVPQEVRMATTHSSLTQGGLAPPMPSTSVPSESMTATVDAAMPVTASSGAVSSAVPSESVAAPDNGTIPGTAVRTSAAPATAAPAIATSSVPAVPSNAVTAAPALDVSKPVVTTSSKTAAPMASKSQQDLGSFLSRQSMPASLASAQLPYPAIPIYTLAQVPASPAGAREHDPKVAHVPRLSATANKEQDGQVIMLRRANPVVGQEQELPPVQQTISDHETKAPLHRARSPIHAINHHAGQILLPVRSTSYPPATMLRLASNSEQPGQLQVQVRHSAQVPPTLPALSFQDKEFGLHAISLLPYDDMLWLPHVPSHDATPDTTNHLTSVLEQERRGSLSWSNRVPDLAPAYLRASLPSESRVTRVISQDPPTAEPVTEFSHGSSQPQKQHHPMAVVLDERNLAHSSPGAPVA</sequence>
<dbReference type="GeneID" id="5854804"/>
<protein>
    <submittedName>
        <fullName evidence="2">Uncharacterized protein</fullName>
    </submittedName>
</protein>
<dbReference type="AlphaFoldDB" id="A8Q320"/>
<feature type="region of interest" description="Disordered" evidence="1">
    <location>
        <begin position="1158"/>
        <end position="1190"/>
    </location>
</feature>
<feature type="compositionally biased region" description="Basic residues" evidence="1">
    <location>
        <begin position="290"/>
        <end position="300"/>
    </location>
</feature>
<dbReference type="InParanoid" id="A8Q320"/>
<accession>A8Q320</accession>
<dbReference type="EMBL" id="AAYY01000008">
    <property type="protein sequence ID" value="EDP43283.1"/>
    <property type="molecule type" value="Genomic_DNA"/>
</dbReference>
<organism evidence="2 3">
    <name type="scientific">Malassezia globosa (strain ATCC MYA-4612 / CBS 7966)</name>
    <name type="common">Dandruff-associated fungus</name>
    <dbReference type="NCBI Taxonomy" id="425265"/>
    <lineage>
        <taxon>Eukaryota</taxon>
        <taxon>Fungi</taxon>
        <taxon>Dikarya</taxon>
        <taxon>Basidiomycota</taxon>
        <taxon>Ustilaginomycotina</taxon>
        <taxon>Malasseziomycetes</taxon>
        <taxon>Malasseziales</taxon>
        <taxon>Malasseziaceae</taxon>
        <taxon>Malassezia</taxon>
    </lineage>
</organism>
<feature type="compositionally biased region" description="Polar residues" evidence="1">
    <location>
        <begin position="1158"/>
        <end position="1169"/>
    </location>
</feature>
<comment type="caution">
    <text evidence="2">The sequence shown here is derived from an EMBL/GenBank/DDBJ whole genome shotgun (WGS) entry which is preliminary data.</text>
</comment>
<keyword evidence="3" id="KW-1185">Reference proteome</keyword>
<feature type="compositionally biased region" description="Polar residues" evidence="1">
    <location>
        <begin position="104"/>
        <end position="114"/>
    </location>
</feature>
<evidence type="ECO:0000313" key="2">
    <source>
        <dbReference type="EMBL" id="EDP43283.1"/>
    </source>
</evidence>
<feature type="region of interest" description="Disordered" evidence="1">
    <location>
        <begin position="284"/>
        <end position="304"/>
    </location>
</feature>
<dbReference type="VEuPathDB" id="FungiDB:MGL_2293"/>
<reference evidence="2 3" key="1">
    <citation type="journal article" date="2007" name="Proc. Natl. Acad. Sci. U.S.A.">
        <title>Dandruff-associated Malassezia genomes reveal convergent and divergent virulence traits shared with plant and human fungal pathogens.</title>
        <authorList>
            <person name="Xu J."/>
            <person name="Saunders C.W."/>
            <person name="Hu P."/>
            <person name="Grant R.A."/>
            <person name="Boekhout T."/>
            <person name="Kuramae E.E."/>
            <person name="Kronstad J.W."/>
            <person name="Deangelis Y.M."/>
            <person name="Reeder N.L."/>
            <person name="Johnstone K.R."/>
            <person name="Leland M."/>
            <person name="Fieno A.M."/>
            <person name="Begley W.M."/>
            <person name="Sun Y."/>
            <person name="Lacey M.P."/>
            <person name="Chaudhary T."/>
            <person name="Keough T."/>
            <person name="Chu L."/>
            <person name="Sears R."/>
            <person name="Yuan B."/>
            <person name="Dawson T.L.Jr."/>
        </authorList>
    </citation>
    <scope>NUCLEOTIDE SEQUENCE [LARGE SCALE GENOMIC DNA]</scope>
    <source>
        <strain evidence="3">ATCC MYA-4612 / CBS 7966</strain>
    </source>
</reference>
<feature type="region of interest" description="Disordered" evidence="1">
    <location>
        <begin position="88"/>
        <end position="114"/>
    </location>
</feature>
<dbReference type="RefSeq" id="XP_001730497.1">
    <property type="nucleotide sequence ID" value="XM_001730445.1"/>
</dbReference>